<accession>A0A0A9FDF6</accession>
<dbReference type="AlphaFoldDB" id="A0A0A9FDF6"/>
<protein>
    <submittedName>
        <fullName evidence="2">Uncharacterized protein</fullName>
    </submittedName>
</protein>
<organism evidence="2">
    <name type="scientific">Arundo donax</name>
    <name type="common">Giant reed</name>
    <name type="synonym">Donax arundinaceus</name>
    <dbReference type="NCBI Taxonomy" id="35708"/>
    <lineage>
        <taxon>Eukaryota</taxon>
        <taxon>Viridiplantae</taxon>
        <taxon>Streptophyta</taxon>
        <taxon>Embryophyta</taxon>
        <taxon>Tracheophyta</taxon>
        <taxon>Spermatophyta</taxon>
        <taxon>Magnoliopsida</taxon>
        <taxon>Liliopsida</taxon>
        <taxon>Poales</taxon>
        <taxon>Poaceae</taxon>
        <taxon>PACMAD clade</taxon>
        <taxon>Arundinoideae</taxon>
        <taxon>Arundineae</taxon>
        <taxon>Arundo</taxon>
    </lineage>
</organism>
<dbReference type="EMBL" id="GBRH01187499">
    <property type="protein sequence ID" value="JAE10397.1"/>
    <property type="molecule type" value="Transcribed_RNA"/>
</dbReference>
<feature type="compositionally biased region" description="Low complexity" evidence="1">
    <location>
        <begin position="1"/>
        <end position="11"/>
    </location>
</feature>
<sequence>MAAACEAAPWTAPSPACADDGGRGRGTLTRALARARQRWRQGRGALARASSWATTGVEGVDVVEQRQGPEGVAPAWSAAAWKGPVVFGGADGGRGWRTARWRSKARLSAVCGHQAKRRVQRDCEVK</sequence>
<evidence type="ECO:0000313" key="2">
    <source>
        <dbReference type="EMBL" id="JAE10397.1"/>
    </source>
</evidence>
<reference evidence="2" key="1">
    <citation type="submission" date="2014-09" db="EMBL/GenBank/DDBJ databases">
        <authorList>
            <person name="Magalhaes I.L.F."/>
            <person name="Oliveira U."/>
            <person name="Santos F.R."/>
            <person name="Vidigal T.H.D.A."/>
            <person name="Brescovit A.D."/>
            <person name="Santos A.J."/>
        </authorList>
    </citation>
    <scope>NUCLEOTIDE SEQUENCE</scope>
    <source>
        <tissue evidence="2">Shoot tissue taken approximately 20 cm above the soil surface</tissue>
    </source>
</reference>
<feature type="region of interest" description="Disordered" evidence="1">
    <location>
        <begin position="1"/>
        <end position="24"/>
    </location>
</feature>
<proteinExistence type="predicted"/>
<reference evidence="2" key="2">
    <citation type="journal article" date="2015" name="Data Brief">
        <title>Shoot transcriptome of the giant reed, Arundo donax.</title>
        <authorList>
            <person name="Barrero R.A."/>
            <person name="Guerrero F.D."/>
            <person name="Moolhuijzen P."/>
            <person name="Goolsby J.A."/>
            <person name="Tidwell J."/>
            <person name="Bellgard S.E."/>
            <person name="Bellgard M.I."/>
        </authorList>
    </citation>
    <scope>NUCLEOTIDE SEQUENCE</scope>
    <source>
        <tissue evidence="2">Shoot tissue taken approximately 20 cm above the soil surface</tissue>
    </source>
</reference>
<evidence type="ECO:0000256" key="1">
    <source>
        <dbReference type="SAM" id="MobiDB-lite"/>
    </source>
</evidence>
<name>A0A0A9FDF6_ARUDO</name>